<dbReference type="EC" id="2.3.1.51" evidence="2"/>
<dbReference type="GO" id="GO:0006654">
    <property type="term" value="P:phosphatidic acid biosynthetic process"/>
    <property type="evidence" value="ECO:0007669"/>
    <property type="project" value="TreeGrafter"/>
</dbReference>
<gene>
    <name evidence="6" type="ORF">GBAR_LOCUS10971</name>
</gene>
<dbReference type="EMBL" id="CASHTH010001687">
    <property type="protein sequence ID" value="CAI8018148.1"/>
    <property type="molecule type" value="Genomic_DNA"/>
</dbReference>
<comment type="pathway">
    <text evidence="1">Phospholipid metabolism; CDP-diacylglycerol biosynthesis; CDP-diacylglycerol from sn-glycerol 3-phosphate: step 2/3.</text>
</comment>
<dbReference type="InterPro" id="IPR002123">
    <property type="entry name" value="Plipid/glycerol_acylTrfase"/>
</dbReference>
<dbReference type="GO" id="GO:0003841">
    <property type="term" value="F:1-acylglycerol-3-phosphate O-acyltransferase activity"/>
    <property type="evidence" value="ECO:0007669"/>
    <property type="project" value="UniProtKB-EC"/>
</dbReference>
<dbReference type="PANTHER" id="PTHR10434">
    <property type="entry name" value="1-ACYL-SN-GLYCEROL-3-PHOSPHATE ACYLTRANSFERASE"/>
    <property type="match status" value="1"/>
</dbReference>
<evidence type="ECO:0000256" key="2">
    <source>
        <dbReference type="ARBA" id="ARBA00013211"/>
    </source>
</evidence>
<sequence>MWGLTGRLTVTGQEAMPPYGPLLVASNHLSFNDAGTLVVALPREIIFLAKKELWQNPIGRFYCNAVGAVPLDRQRGGGGALRYALAALQEDKAVLMFPEGGISPTSQLQRGKTGLAWLALKTQAPILPVGIAGTEKFASWHMPVPLASWQVTIGTPFTPPHIEGRVTDALLNSVTDMVMQRIAALVPESYRGVYADSLRPRVVSPRGTSSAEQ</sequence>
<evidence type="ECO:0000313" key="6">
    <source>
        <dbReference type="EMBL" id="CAI8018148.1"/>
    </source>
</evidence>
<dbReference type="AlphaFoldDB" id="A0AA35RUV2"/>
<organism evidence="6 7">
    <name type="scientific">Geodia barretti</name>
    <name type="common">Barrett's horny sponge</name>
    <dbReference type="NCBI Taxonomy" id="519541"/>
    <lineage>
        <taxon>Eukaryota</taxon>
        <taxon>Metazoa</taxon>
        <taxon>Porifera</taxon>
        <taxon>Demospongiae</taxon>
        <taxon>Heteroscleromorpha</taxon>
        <taxon>Tetractinellida</taxon>
        <taxon>Astrophorina</taxon>
        <taxon>Geodiidae</taxon>
        <taxon>Geodia</taxon>
    </lineage>
</organism>
<keyword evidence="4 6" id="KW-0012">Acyltransferase</keyword>
<evidence type="ECO:0000313" key="7">
    <source>
        <dbReference type="Proteomes" id="UP001174909"/>
    </source>
</evidence>
<protein>
    <recommendedName>
        <fullName evidence="2">1-acylglycerol-3-phosphate O-acyltransferase</fullName>
        <ecNumber evidence="2">2.3.1.51</ecNumber>
    </recommendedName>
</protein>
<keyword evidence="7" id="KW-1185">Reference proteome</keyword>
<reference evidence="6" key="1">
    <citation type="submission" date="2023-03" db="EMBL/GenBank/DDBJ databases">
        <authorList>
            <person name="Steffen K."/>
            <person name="Cardenas P."/>
        </authorList>
    </citation>
    <scope>NUCLEOTIDE SEQUENCE</scope>
</reference>
<dbReference type="CDD" id="cd07989">
    <property type="entry name" value="LPLAT_AGPAT-like"/>
    <property type="match status" value="1"/>
</dbReference>
<keyword evidence="3" id="KW-0808">Transferase</keyword>
<dbReference type="Proteomes" id="UP001174909">
    <property type="component" value="Unassembled WGS sequence"/>
</dbReference>
<feature type="domain" description="Phospholipid/glycerol acyltransferase" evidence="5">
    <location>
        <begin position="22"/>
        <end position="134"/>
    </location>
</feature>
<evidence type="ECO:0000256" key="3">
    <source>
        <dbReference type="ARBA" id="ARBA00022679"/>
    </source>
</evidence>
<evidence type="ECO:0000256" key="4">
    <source>
        <dbReference type="ARBA" id="ARBA00023315"/>
    </source>
</evidence>
<proteinExistence type="predicted"/>
<dbReference type="PANTHER" id="PTHR10434:SF11">
    <property type="entry name" value="1-ACYL-SN-GLYCEROL-3-PHOSPHATE ACYLTRANSFERASE"/>
    <property type="match status" value="1"/>
</dbReference>
<evidence type="ECO:0000259" key="5">
    <source>
        <dbReference type="SMART" id="SM00563"/>
    </source>
</evidence>
<name>A0AA35RUV2_GEOBA</name>
<dbReference type="SUPFAM" id="SSF69593">
    <property type="entry name" value="Glycerol-3-phosphate (1)-acyltransferase"/>
    <property type="match status" value="1"/>
</dbReference>
<dbReference type="SMART" id="SM00563">
    <property type="entry name" value="PlsC"/>
    <property type="match status" value="1"/>
</dbReference>
<evidence type="ECO:0000256" key="1">
    <source>
        <dbReference type="ARBA" id="ARBA00004728"/>
    </source>
</evidence>
<comment type="caution">
    <text evidence="6">The sequence shown here is derived from an EMBL/GenBank/DDBJ whole genome shotgun (WGS) entry which is preliminary data.</text>
</comment>
<dbReference type="Pfam" id="PF01553">
    <property type="entry name" value="Acyltransferase"/>
    <property type="match status" value="1"/>
</dbReference>
<accession>A0AA35RUV2</accession>